<reference evidence="3 4" key="1">
    <citation type="journal article" date="2016" name="Mol. Biol. Evol.">
        <title>Comparative Genomics of Early-Diverging Mushroom-Forming Fungi Provides Insights into the Origins of Lignocellulose Decay Capabilities.</title>
        <authorList>
            <person name="Nagy L.G."/>
            <person name="Riley R."/>
            <person name="Tritt A."/>
            <person name="Adam C."/>
            <person name="Daum C."/>
            <person name="Floudas D."/>
            <person name="Sun H."/>
            <person name="Yadav J.S."/>
            <person name="Pangilinan J."/>
            <person name="Larsson K.H."/>
            <person name="Matsuura K."/>
            <person name="Barry K."/>
            <person name="Labutti K."/>
            <person name="Kuo R."/>
            <person name="Ohm R.A."/>
            <person name="Bhattacharya S.S."/>
            <person name="Shirouzu T."/>
            <person name="Yoshinaga Y."/>
            <person name="Martin F.M."/>
            <person name="Grigoriev I.V."/>
            <person name="Hibbett D.S."/>
        </authorList>
    </citation>
    <scope>NUCLEOTIDE SEQUENCE [LARGE SCALE GENOMIC DNA]</scope>
    <source>
        <strain evidence="3 4">HHB14362 ss-1</strain>
    </source>
</reference>
<organism evidence="3 4">
    <name type="scientific">Neolentinus lepideus HHB14362 ss-1</name>
    <dbReference type="NCBI Taxonomy" id="1314782"/>
    <lineage>
        <taxon>Eukaryota</taxon>
        <taxon>Fungi</taxon>
        <taxon>Dikarya</taxon>
        <taxon>Basidiomycota</taxon>
        <taxon>Agaricomycotina</taxon>
        <taxon>Agaricomycetes</taxon>
        <taxon>Gloeophyllales</taxon>
        <taxon>Gloeophyllaceae</taxon>
        <taxon>Neolentinus</taxon>
    </lineage>
</organism>
<accession>A0A165S3I0</accession>
<feature type="compositionally biased region" description="Low complexity" evidence="1">
    <location>
        <begin position="21"/>
        <end position="187"/>
    </location>
</feature>
<keyword evidence="2" id="KW-0812">Transmembrane</keyword>
<feature type="region of interest" description="Disordered" evidence="1">
    <location>
        <begin position="363"/>
        <end position="439"/>
    </location>
</feature>
<dbReference type="STRING" id="1314782.A0A165S3I0"/>
<feature type="region of interest" description="Disordered" evidence="1">
    <location>
        <begin position="1"/>
        <end position="187"/>
    </location>
</feature>
<evidence type="ECO:0000256" key="1">
    <source>
        <dbReference type="SAM" id="MobiDB-lite"/>
    </source>
</evidence>
<dbReference type="OrthoDB" id="3194625at2759"/>
<protein>
    <recommendedName>
        <fullName evidence="5">REJ domain-containing protein</fullName>
    </recommendedName>
</protein>
<evidence type="ECO:0000313" key="4">
    <source>
        <dbReference type="Proteomes" id="UP000076761"/>
    </source>
</evidence>
<gene>
    <name evidence="3" type="ORF">NEOLEDRAFT_1178995</name>
</gene>
<keyword evidence="2" id="KW-1133">Transmembrane helix</keyword>
<proteinExistence type="predicted"/>
<dbReference type="Proteomes" id="UP000076761">
    <property type="component" value="Unassembled WGS sequence"/>
</dbReference>
<dbReference type="AlphaFoldDB" id="A0A165S3I0"/>
<feature type="transmembrane region" description="Helical" evidence="2">
    <location>
        <begin position="237"/>
        <end position="259"/>
    </location>
</feature>
<evidence type="ECO:0000313" key="3">
    <source>
        <dbReference type="EMBL" id="KZT24626.1"/>
    </source>
</evidence>
<keyword evidence="4" id="KW-1185">Reference proteome</keyword>
<evidence type="ECO:0008006" key="5">
    <source>
        <dbReference type="Google" id="ProtNLM"/>
    </source>
</evidence>
<dbReference type="EMBL" id="KV425576">
    <property type="protein sequence ID" value="KZT24626.1"/>
    <property type="molecule type" value="Genomic_DNA"/>
</dbReference>
<dbReference type="InParanoid" id="A0A165S3I0"/>
<feature type="compositionally biased region" description="Polar residues" evidence="1">
    <location>
        <begin position="396"/>
        <end position="411"/>
    </location>
</feature>
<name>A0A165S3I0_9AGAM</name>
<sequence length="463" mass="47280">MYGGSPSRPLKRVQLVAPRQTSAPDGPSATATTATAATPISSPAVSGQQGTSSIISGTSDSGASASASAPSSGSTTDSQSPRTSSSVSDSDGPSSSVSQSSSQPASSSSSSPSAFSTISSTSSSTTVSPSSTFSSTSTSSSPSSTTSSSSSRSSSSSSSSTSSTPSSSSSSTDSSTTSSTETTTSFQLSTTTSSGHVSYITSSTVITENGQVSTSYTVIPTIWSGQSTPMSTSQRNAIIAGSVVAGCFLLTLLGALLFFHKRHQYKKLFFFRRKPAKPRSQLLAGEDFEDDHDTSMQQYRDDPFAARRSYDSGPSLMRPRQETGSLFHEAVWPPPSGGGRFIDPLVAGSSNVDLSGIVDNVMGPSSGQHMGGGVHASEVSLDSYYPPSSGGHARDGSTSSQTGLLETSHGFTTPPYRSSPLAASSVSVDTGGLNPKKNWLDRSPKKVNFSEVPSNPPGLGVAL</sequence>
<keyword evidence="2" id="KW-0472">Membrane</keyword>
<evidence type="ECO:0000256" key="2">
    <source>
        <dbReference type="SAM" id="Phobius"/>
    </source>
</evidence>